<evidence type="ECO:0000256" key="2">
    <source>
        <dbReference type="ARBA" id="ARBA00022475"/>
    </source>
</evidence>
<feature type="transmembrane region" description="Helical" evidence="6">
    <location>
        <begin position="340"/>
        <end position="363"/>
    </location>
</feature>
<feature type="transmembrane region" description="Helical" evidence="6">
    <location>
        <begin position="275"/>
        <end position="296"/>
    </location>
</feature>
<evidence type="ECO:0000256" key="6">
    <source>
        <dbReference type="SAM" id="Phobius"/>
    </source>
</evidence>
<dbReference type="AlphaFoldDB" id="V5C4R1"/>
<dbReference type="Gene3D" id="1.20.1640.10">
    <property type="entry name" value="Multidrug efflux transporter AcrB transmembrane domain"/>
    <property type="match status" value="2"/>
</dbReference>
<sequence>MLNLRIVGFYLVPLLLGLVVMGSVHFKTDLSAFIIAGDNAEEILLASEMQSGALSRRYLIAVDSEQKHLVPVAFMQKLKMQLKAIDGVTDAWFPEQDTNVPDTLLSLYGPYAGAWYSLDPQRDLPQLFSEQGLRQRAQLLKKALLSPQGAVVKKLLVQDPLLLALNGFQAQGLQMQQAQSKVRTYSNLILETALAGLDVPQQKRIQASIRSAFDALNNTNNVSAEHYRLEMTGVPVFAVATQTLIQGDLQLVSLLTTIGLFLLFFLVFRSYTALFQVFSILLIAILAAIFTTQLVFGYVHGMTVAIGSTLLGICIDYPIHAIAHVQTVKPEQRVPVIARIWPSMVLGGITTLVGYMALGASGYPGFKQVAVYAASGIIVSLLLTRFVLPSLLENQSSRLLNLPLSATWAAFCQRFRAELMGLLAILLMISLFGLTSLHWMEDMQELTPELNYLKQVDKRIRERITSIEPGRFVMVSANNIDTALEKSEAVYKVLDRLKQAKDLTEYYGLYPWLLSKQQQALNQTLLQGYLSPENLVRWQKALTGQGLSVEKLGHFNYPKASFLSLDQVMATPVKKLIDSRVIQGEHEAVVMIWLADHQPETVKGALPKIDGVQYFSQRDLLNNMTHDYTLRAEKLLVIGLVIILLLMISRYRNVTKTLQALLPAILSALMILGFLSLIGTAINFLHLVGFLLVVSICVDYGIFYLENRGEDIALTYQAMGAAMLTSALAFACLMISDSASLKMLSGVVVFGVVLGFLLCPIIIKPSLPDAIHSD</sequence>
<evidence type="ECO:0000256" key="5">
    <source>
        <dbReference type="ARBA" id="ARBA00023136"/>
    </source>
</evidence>
<feature type="transmembrane region" description="Helical" evidence="6">
    <location>
        <begin position="369"/>
        <end position="388"/>
    </location>
</feature>
<dbReference type="STRING" id="1116472.MGMO_20c00320"/>
<evidence type="ECO:0000313" key="8">
    <source>
        <dbReference type="EMBL" id="ESS73477.1"/>
    </source>
</evidence>
<dbReference type="PANTHER" id="PTHR33406:SF13">
    <property type="entry name" value="MEMBRANE PROTEIN YDFJ"/>
    <property type="match status" value="1"/>
</dbReference>
<evidence type="ECO:0000256" key="4">
    <source>
        <dbReference type="ARBA" id="ARBA00022989"/>
    </source>
</evidence>
<dbReference type="PATRIC" id="fig|1116472.3.peg.699"/>
<gene>
    <name evidence="8" type="ORF">MGMO_20c00320</name>
</gene>
<feature type="transmembrane region" description="Helical" evidence="6">
    <location>
        <begin position="712"/>
        <end position="736"/>
    </location>
</feature>
<comment type="subcellular location">
    <subcellularLocation>
        <location evidence="1">Cell membrane</location>
        <topology evidence="1">Multi-pass membrane protein</topology>
    </subcellularLocation>
</comment>
<name>V5C4R1_9GAMM</name>
<accession>V5C4R1</accession>
<keyword evidence="4 6" id="KW-1133">Transmembrane helix</keyword>
<keyword evidence="2" id="KW-1003">Cell membrane</keyword>
<protein>
    <submittedName>
        <fullName evidence="8">Putative membrane protein</fullName>
    </submittedName>
</protein>
<dbReference type="EMBL" id="AYLO01000020">
    <property type="protein sequence ID" value="ESS73477.1"/>
    <property type="molecule type" value="Genomic_DNA"/>
</dbReference>
<keyword evidence="3 6" id="KW-0812">Transmembrane</keyword>
<comment type="caution">
    <text evidence="8">The sequence shown here is derived from an EMBL/GenBank/DDBJ whole genome shotgun (WGS) entry which is preliminary data.</text>
</comment>
<feature type="transmembrane region" description="Helical" evidence="6">
    <location>
        <begin position="302"/>
        <end position="319"/>
    </location>
</feature>
<dbReference type="SUPFAM" id="SSF82866">
    <property type="entry name" value="Multidrug efflux transporter AcrB transmembrane domain"/>
    <property type="match status" value="2"/>
</dbReference>
<dbReference type="GO" id="GO:0005886">
    <property type="term" value="C:plasma membrane"/>
    <property type="evidence" value="ECO:0007669"/>
    <property type="project" value="UniProtKB-SubCell"/>
</dbReference>
<dbReference type="eggNOG" id="COG4258">
    <property type="taxonomic scope" value="Bacteria"/>
</dbReference>
<dbReference type="Pfam" id="PF03176">
    <property type="entry name" value="MMPL"/>
    <property type="match status" value="1"/>
</dbReference>
<dbReference type="RefSeq" id="WP_023493589.1">
    <property type="nucleotide sequence ID" value="NZ_AYLO01000020.1"/>
</dbReference>
<evidence type="ECO:0000256" key="1">
    <source>
        <dbReference type="ARBA" id="ARBA00004651"/>
    </source>
</evidence>
<dbReference type="InterPro" id="IPR050545">
    <property type="entry name" value="Mycobact_MmpL"/>
</dbReference>
<dbReference type="PANTHER" id="PTHR33406">
    <property type="entry name" value="MEMBRANE PROTEIN MJ1562-RELATED"/>
    <property type="match status" value="1"/>
</dbReference>
<keyword evidence="5 6" id="KW-0472">Membrane</keyword>
<evidence type="ECO:0000313" key="9">
    <source>
        <dbReference type="Proteomes" id="UP000017842"/>
    </source>
</evidence>
<dbReference type="Proteomes" id="UP000017842">
    <property type="component" value="Unassembled WGS sequence"/>
</dbReference>
<evidence type="ECO:0000259" key="7">
    <source>
        <dbReference type="Pfam" id="PF03176"/>
    </source>
</evidence>
<evidence type="ECO:0000256" key="3">
    <source>
        <dbReference type="ARBA" id="ARBA00022692"/>
    </source>
</evidence>
<dbReference type="OrthoDB" id="9780358at2"/>
<organism evidence="8 9">
    <name type="scientific">Methyloglobulus morosus KoM1</name>
    <dbReference type="NCBI Taxonomy" id="1116472"/>
    <lineage>
        <taxon>Bacteria</taxon>
        <taxon>Pseudomonadati</taxon>
        <taxon>Pseudomonadota</taxon>
        <taxon>Gammaproteobacteria</taxon>
        <taxon>Methylococcales</taxon>
        <taxon>Methylococcaceae</taxon>
        <taxon>Methyloglobulus</taxon>
    </lineage>
</organism>
<keyword evidence="9" id="KW-1185">Reference proteome</keyword>
<feature type="transmembrane region" description="Helical" evidence="6">
    <location>
        <begin position="419"/>
        <end position="440"/>
    </location>
</feature>
<feature type="transmembrane region" description="Helical" evidence="6">
    <location>
        <begin position="742"/>
        <end position="763"/>
    </location>
</feature>
<feature type="transmembrane region" description="Helical" evidence="6">
    <location>
        <begin position="660"/>
        <end position="678"/>
    </location>
</feature>
<dbReference type="InterPro" id="IPR004869">
    <property type="entry name" value="MMPL_dom"/>
</dbReference>
<feature type="domain" description="Membrane transport protein MMPL" evidence="7">
    <location>
        <begin position="203"/>
        <end position="396"/>
    </location>
</feature>
<feature type="transmembrane region" description="Helical" evidence="6">
    <location>
        <begin position="249"/>
        <end position="268"/>
    </location>
</feature>
<reference evidence="8 9" key="1">
    <citation type="journal article" date="2013" name="Genome Announc.">
        <title>Draft Genome Sequence of the Methanotrophic Gammaproteobacterium Methyloglobulus morosus DSM 22980 Strain KoM1.</title>
        <authorList>
            <person name="Poehlein A."/>
            <person name="Deutzmann J.S."/>
            <person name="Daniel R."/>
            <person name="Simeonova D.D."/>
        </authorList>
    </citation>
    <scope>NUCLEOTIDE SEQUENCE [LARGE SCALE GENOMIC DNA]</scope>
    <source>
        <strain evidence="8 9">KoM1</strain>
    </source>
</reference>
<feature type="transmembrane region" description="Helical" evidence="6">
    <location>
        <begin position="628"/>
        <end position="648"/>
    </location>
</feature>
<feature type="transmembrane region" description="Helical" evidence="6">
    <location>
        <begin position="684"/>
        <end position="705"/>
    </location>
</feature>
<proteinExistence type="predicted"/>